<dbReference type="InterPro" id="IPR027469">
    <property type="entry name" value="Cation_efflux_TMD_sf"/>
</dbReference>
<keyword evidence="5 7" id="KW-1133">Transmembrane helix</keyword>
<dbReference type="SUPFAM" id="SSF161111">
    <property type="entry name" value="Cation efflux protein transmembrane domain-like"/>
    <property type="match status" value="1"/>
</dbReference>
<dbReference type="InterPro" id="IPR040177">
    <property type="entry name" value="SLC30A9"/>
</dbReference>
<comment type="similarity">
    <text evidence="2">Belongs to the cation diffusion facilitator (CDF) transporter (TC 2.A.4) family. SLC30A subfamily.</text>
</comment>
<sequence length="349" mass="38404">MAKRDKKDKETGLKSKSGLVVVAAILINGTIFLLKVAVWQYTGSHSMFAESIHSVADTANQIILAFGIHRSVKNPNQKHPYGYSNMQYISSLISGVAIFCVGTGFSFYHGITGLFHSGPLEDFKWAYIVLTGSLIFEAVTLYLAIRSIKKSAKESEMSFREFVLSGQDPCVNVVLFEDTAAVAGAGVAAVCIGLTAYLQSSIPDAIGSLLVGCMLAAVSTLIIHSSVPALVGRSIEFDQLNKINAELESDSIIKSIHEVRGIDMGNNQVRYKAEIDINGRELSKLYFDDKDMDVLLEEVKVIESADELKEFLLHHSEKIVDSMGDEIDRLETKLSLKFPKVRYIDLELE</sequence>
<evidence type="ECO:0000313" key="9">
    <source>
        <dbReference type="EMBL" id="KAJ6643965.1"/>
    </source>
</evidence>
<dbReference type="InterPro" id="IPR002524">
    <property type="entry name" value="Cation_efflux"/>
</dbReference>
<comment type="subcellular location">
    <subcellularLocation>
        <location evidence="1">Membrane</location>
        <topology evidence="1">Multi-pass membrane protein</topology>
    </subcellularLocation>
</comment>
<keyword evidence="4 7" id="KW-0812">Transmembrane</keyword>
<feature type="transmembrane region" description="Helical" evidence="7">
    <location>
        <begin position="123"/>
        <end position="145"/>
    </location>
</feature>
<dbReference type="InterPro" id="IPR058533">
    <property type="entry name" value="Cation_efflux_TM"/>
</dbReference>
<reference evidence="9" key="1">
    <citation type="submission" date="2022-07" db="EMBL/GenBank/DDBJ databases">
        <authorList>
            <person name="Trinca V."/>
            <person name="Uliana J.V.C."/>
            <person name="Torres T.T."/>
            <person name="Ward R.J."/>
            <person name="Monesi N."/>
        </authorList>
    </citation>
    <scope>NUCLEOTIDE SEQUENCE</scope>
    <source>
        <strain evidence="9">HSMRA1968</strain>
        <tissue evidence="9">Whole embryos</tissue>
    </source>
</reference>
<evidence type="ECO:0000256" key="2">
    <source>
        <dbReference type="ARBA" id="ARBA00008873"/>
    </source>
</evidence>
<dbReference type="PANTHER" id="PTHR13414">
    <property type="entry name" value="HUEL-CATION TRANSPORTER"/>
    <property type="match status" value="1"/>
</dbReference>
<evidence type="ECO:0000259" key="8">
    <source>
        <dbReference type="Pfam" id="PF01545"/>
    </source>
</evidence>
<evidence type="ECO:0000256" key="5">
    <source>
        <dbReference type="ARBA" id="ARBA00022989"/>
    </source>
</evidence>
<dbReference type="Gene3D" id="1.20.1510.10">
    <property type="entry name" value="Cation efflux protein transmembrane domain"/>
    <property type="match status" value="1"/>
</dbReference>
<keyword evidence="6 7" id="KW-0472">Membrane</keyword>
<evidence type="ECO:0000313" key="10">
    <source>
        <dbReference type="Proteomes" id="UP001151699"/>
    </source>
</evidence>
<dbReference type="Pfam" id="PF01545">
    <property type="entry name" value="Cation_efflux"/>
    <property type="match status" value="1"/>
</dbReference>
<dbReference type="Proteomes" id="UP001151699">
    <property type="component" value="Chromosome B"/>
</dbReference>
<name>A0A9Q0S5F0_9DIPT</name>
<dbReference type="NCBIfam" id="TIGR01297">
    <property type="entry name" value="CDF"/>
    <property type="match status" value="1"/>
</dbReference>
<evidence type="ECO:0000256" key="1">
    <source>
        <dbReference type="ARBA" id="ARBA00004141"/>
    </source>
</evidence>
<keyword evidence="3" id="KW-0813">Transport</keyword>
<evidence type="ECO:0000256" key="4">
    <source>
        <dbReference type="ARBA" id="ARBA00022692"/>
    </source>
</evidence>
<dbReference type="GO" id="GO:0005783">
    <property type="term" value="C:endoplasmic reticulum"/>
    <property type="evidence" value="ECO:0007669"/>
    <property type="project" value="TreeGrafter"/>
</dbReference>
<protein>
    <submittedName>
        <fullName evidence="9">Zinc transporter 9</fullName>
    </submittedName>
</protein>
<dbReference type="AlphaFoldDB" id="A0A9Q0S5F0"/>
<evidence type="ECO:0000256" key="7">
    <source>
        <dbReference type="SAM" id="Phobius"/>
    </source>
</evidence>
<feature type="transmembrane region" description="Helical" evidence="7">
    <location>
        <begin position="205"/>
        <end position="223"/>
    </location>
</feature>
<dbReference type="GO" id="GO:0006829">
    <property type="term" value="P:zinc ion transport"/>
    <property type="evidence" value="ECO:0007669"/>
    <property type="project" value="InterPro"/>
</dbReference>
<comment type="caution">
    <text evidence="9">The sequence shown here is derived from an EMBL/GenBank/DDBJ whole genome shotgun (WGS) entry which is preliminary data.</text>
</comment>
<dbReference type="EMBL" id="WJQU01000002">
    <property type="protein sequence ID" value="KAJ6643965.1"/>
    <property type="molecule type" value="Genomic_DNA"/>
</dbReference>
<dbReference type="OrthoDB" id="435980at2759"/>
<dbReference type="GO" id="GO:0006882">
    <property type="term" value="P:intracellular zinc ion homeostasis"/>
    <property type="evidence" value="ECO:0007669"/>
    <property type="project" value="TreeGrafter"/>
</dbReference>
<keyword evidence="10" id="KW-1185">Reference proteome</keyword>
<evidence type="ECO:0000256" key="3">
    <source>
        <dbReference type="ARBA" id="ARBA00022448"/>
    </source>
</evidence>
<organism evidence="9 10">
    <name type="scientific">Pseudolycoriella hygida</name>
    <dbReference type="NCBI Taxonomy" id="35572"/>
    <lineage>
        <taxon>Eukaryota</taxon>
        <taxon>Metazoa</taxon>
        <taxon>Ecdysozoa</taxon>
        <taxon>Arthropoda</taxon>
        <taxon>Hexapoda</taxon>
        <taxon>Insecta</taxon>
        <taxon>Pterygota</taxon>
        <taxon>Neoptera</taxon>
        <taxon>Endopterygota</taxon>
        <taxon>Diptera</taxon>
        <taxon>Nematocera</taxon>
        <taxon>Sciaroidea</taxon>
        <taxon>Sciaridae</taxon>
        <taxon>Pseudolycoriella</taxon>
    </lineage>
</organism>
<gene>
    <name evidence="9" type="primary">slc30a9_1</name>
    <name evidence="9" type="ORF">Bhyg_08930</name>
</gene>
<feature type="transmembrane region" description="Helical" evidence="7">
    <location>
        <begin position="20"/>
        <end position="41"/>
    </location>
</feature>
<dbReference type="GO" id="GO:0008324">
    <property type="term" value="F:monoatomic cation transmembrane transporter activity"/>
    <property type="evidence" value="ECO:0007669"/>
    <property type="project" value="InterPro"/>
</dbReference>
<feature type="transmembrane region" description="Helical" evidence="7">
    <location>
        <begin position="88"/>
        <end position="111"/>
    </location>
</feature>
<dbReference type="GO" id="GO:0016020">
    <property type="term" value="C:membrane"/>
    <property type="evidence" value="ECO:0007669"/>
    <property type="project" value="UniProtKB-SubCell"/>
</dbReference>
<proteinExistence type="inferred from homology"/>
<dbReference type="PANTHER" id="PTHR13414:SF9">
    <property type="entry name" value="PROTON-COUPLED ZINC ANTIPORTER SLC30A9, MITOCHONDRIAL"/>
    <property type="match status" value="1"/>
</dbReference>
<accession>A0A9Q0S5F0</accession>
<feature type="transmembrane region" description="Helical" evidence="7">
    <location>
        <begin position="180"/>
        <end position="199"/>
    </location>
</feature>
<feature type="domain" description="Cation efflux protein transmembrane" evidence="8">
    <location>
        <begin position="21"/>
        <end position="231"/>
    </location>
</feature>
<evidence type="ECO:0000256" key="6">
    <source>
        <dbReference type="ARBA" id="ARBA00023136"/>
    </source>
</evidence>